<proteinExistence type="predicted"/>
<protein>
    <recommendedName>
        <fullName evidence="4">Ferric uptake regulation protein</fullName>
    </recommendedName>
</protein>
<evidence type="ECO:0000313" key="3">
    <source>
        <dbReference type="Proteomes" id="UP000058020"/>
    </source>
</evidence>
<dbReference type="Pfam" id="PF01475">
    <property type="entry name" value="FUR"/>
    <property type="match status" value="1"/>
</dbReference>
<reference evidence="2 3" key="1">
    <citation type="journal article" date="2015" name="Genome Announc.">
        <title>Genome Sequence of 'Candidatus Thioglobus autotrophica' Strain EF1, a Chemoautotroph from the SUP05 Clade of Marine Gammaproteobacteria.</title>
        <authorList>
            <person name="Shah V."/>
            <person name="Morris R.M."/>
        </authorList>
    </citation>
    <scope>NUCLEOTIDE SEQUENCE [LARGE SCALE GENOMIC DNA]</scope>
    <source>
        <strain evidence="2 3">EF1</strain>
    </source>
</reference>
<keyword evidence="3" id="KW-1185">Reference proteome</keyword>
<name>A0A0M3TUE2_9GAMM</name>
<dbReference type="GO" id="GO:0008270">
    <property type="term" value="F:zinc ion binding"/>
    <property type="evidence" value="ECO:0007669"/>
    <property type="project" value="TreeGrafter"/>
</dbReference>
<dbReference type="OrthoDB" id="9801127at2"/>
<keyword evidence="1" id="KW-0862">Zinc</keyword>
<dbReference type="GO" id="GO:0000976">
    <property type="term" value="F:transcription cis-regulatory region binding"/>
    <property type="evidence" value="ECO:0007669"/>
    <property type="project" value="TreeGrafter"/>
</dbReference>
<dbReference type="GO" id="GO:0003700">
    <property type="term" value="F:DNA-binding transcription factor activity"/>
    <property type="evidence" value="ECO:0007669"/>
    <property type="project" value="InterPro"/>
</dbReference>
<dbReference type="EMBL" id="CP010552">
    <property type="protein sequence ID" value="ALE53101.1"/>
    <property type="molecule type" value="Genomic_DNA"/>
</dbReference>
<keyword evidence="1" id="KW-0479">Metal-binding</keyword>
<organism evidence="2 3">
    <name type="scientific">Candidatus Thioglobus autotrophicus</name>
    <dbReference type="NCBI Taxonomy" id="1705394"/>
    <lineage>
        <taxon>Bacteria</taxon>
        <taxon>Pseudomonadati</taxon>
        <taxon>Pseudomonadota</taxon>
        <taxon>Gammaproteobacteria</taxon>
        <taxon>Candidatus Pseudothioglobaceae</taxon>
        <taxon>Candidatus Thioglobus</taxon>
    </lineage>
</organism>
<dbReference type="PANTHER" id="PTHR33202:SF6">
    <property type="entry name" value="ZINC UPTAKE REGULATION PROTEIN"/>
    <property type="match status" value="1"/>
</dbReference>
<feature type="binding site" evidence="1">
    <location>
        <position position="96"/>
    </location>
    <ligand>
        <name>Zn(2+)</name>
        <dbReference type="ChEBI" id="CHEBI:29105"/>
    </ligand>
</feature>
<dbReference type="Gene3D" id="1.10.10.10">
    <property type="entry name" value="Winged helix-like DNA-binding domain superfamily/Winged helix DNA-binding domain"/>
    <property type="match status" value="1"/>
</dbReference>
<evidence type="ECO:0000313" key="2">
    <source>
        <dbReference type="EMBL" id="ALE53101.1"/>
    </source>
</evidence>
<feature type="binding site" evidence="1">
    <location>
        <position position="134"/>
    </location>
    <ligand>
        <name>Zn(2+)</name>
        <dbReference type="ChEBI" id="CHEBI:29105"/>
    </ligand>
</feature>
<accession>A0A0M3TUE2</accession>
<dbReference type="Proteomes" id="UP000058020">
    <property type="component" value="Chromosome"/>
</dbReference>
<dbReference type="AlphaFoldDB" id="A0A0M3TUE2"/>
<dbReference type="InterPro" id="IPR036388">
    <property type="entry name" value="WH-like_DNA-bd_sf"/>
</dbReference>
<sequence>MIDKSELLNRCTKAGKSVTPQRMAIIKQLSKSSHGVSAYDLLEQVNAAGHEFNISTIYRVLDFWTEMGVVHKIESNNTYLVCNDSHDNHLHILFHCTKCHEIEESCQFSKQISIPDNKKFIAKKNQVVELQGLCSGCKIA</sequence>
<dbReference type="InterPro" id="IPR036390">
    <property type="entry name" value="WH_DNA-bd_sf"/>
</dbReference>
<gene>
    <name evidence="2" type="ORF">SP60_07820</name>
</gene>
<dbReference type="GO" id="GO:0045892">
    <property type="term" value="P:negative regulation of DNA-templated transcription"/>
    <property type="evidence" value="ECO:0007669"/>
    <property type="project" value="TreeGrafter"/>
</dbReference>
<dbReference type="GO" id="GO:1900376">
    <property type="term" value="P:regulation of secondary metabolite biosynthetic process"/>
    <property type="evidence" value="ECO:0007669"/>
    <property type="project" value="TreeGrafter"/>
</dbReference>
<comment type="cofactor">
    <cofactor evidence="1">
        <name>Zn(2+)</name>
        <dbReference type="ChEBI" id="CHEBI:29105"/>
    </cofactor>
    <text evidence="1">Binds 1 zinc ion per subunit.</text>
</comment>
<dbReference type="RefSeq" id="WP_053952097.1">
    <property type="nucleotide sequence ID" value="NZ_CP010552.1"/>
</dbReference>
<evidence type="ECO:0000256" key="1">
    <source>
        <dbReference type="PIRSR" id="PIRSR602481-1"/>
    </source>
</evidence>
<feature type="binding site" evidence="1">
    <location>
        <position position="137"/>
    </location>
    <ligand>
        <name>Zn(2+)</name>
        <dbReference type="ChEBI" id="CHEBI:29105"/>
    </ligand>
</feature>
<dbReference type="STRING" id="1705394.SP60_07820"/>
<dbReference type="KEGG" id="tho:SP60_07820"/>
<dbReference type="SUPFAM" id="SSF46785">
    <property type="entry name" value="Winged helix' DNA-binding domain"/>
    <property type="match status" value="1"/>
</dbReference>
<evidence type="ECO:0008006" key="4">
    <source>
        <dbReference type="Google" id="ProtNLM"/>
    </source>
</evidence>
<dbReference type="InterPro" id="IPR002481">
    <property type="entry name" value="FUR"/>
</dbReference>
<dbReference type="GO" id="GO:0005829">
    <property type="term" value="C:cytosol"/>
    <property type="evidence" value="ECO:0007669"/>
    <property type="project" value="TreeGrafter"/>
</dbReference>
<dbReference type="PANTHER" id="PTHR33202">
    <property type="entry name" value="ZINC UPTAKE REGULATION PROTEIN"/>
    <property type="match status" value="1"/>
</dbReference>